<feature type="region of interest" description="Disordered" evidence="1">
    <location>
        <begin position="1"/>
        <end position="48"/>
    </location>
</feature>
<dbReference type="AlphaFoldDB" id="A0AA36B2A9"/>
<protein>
    <submittedName>
        <fullName evidence="2">Uncharacterized protein</fullName>
    </submittedName>
</protein>
<dbReference type="EMBL" id="OX597820">
    <property type="protein sequence ID" value="CAI9725607.1"/>
    <property type="molecule type" value="Genomic_DNA"/>
</dbReference>
<accession>A0AA36B2A9</accession>
<evidence type="ECO:0000313" key="2">
    <source>
        <dbReference type="EMBL" id="CAI9725607.1"/>
    </source>
</evidence>
<dbReference type="Proteomes" id="UP001162480">
    <property type="component" value="Chromosome 7"/>
</dbReference>
<feature type="compositionally biased region" description="Basic and acidic residues" evidence="1">
    <location>
        <begin position="28"/>
        <end position="48"/>
    </location>
</feature>
<proteinExistence type="predicted"/>
<sequence length="125" mass="14120">MMSLSCERERSVTVDPRMDGLISDPQTEDTKNTENIERNGTEPDPKQAYTKHAEDLTQICQICNAEINKTETHLQQGNTRSMEDLLTETCSKLNSFLSKIDTLFANIALTINTIQTQNILSKNNQ</sequence>
<evidence type="ECO:0000256" key="1">
    <source>
        <dbReference type="SAM" id="MobiDB-lite"/>
    </source>
</evidence>
<organism evidence="2 3">
    <name type="scientific">Octopus vulgaris</name>
    <name type="common">Common octopus</name>
    <dbReference type="NCBI Taxonomy" id="6645"/>
    <lineage>
        <taxon>Eukaryota</taxon>
        <taxon>Metazoa</taxon>
        <taxon>Spiralia</taxon>
        <taxon>Lophotrochozoa</taxon>
        <taxon>Mollusca</taxon>
        <taxon>Cephalopoda</taxon>
        <taxon>Coleoidea</taxon>
        <taxon>Octopodiformes</taxon>
        <taxon>Octopoda</taxon>
        <taxon>Incirrata</taxon>
        <taxon>Octopodidae</taxon>
        <taxon>Octopus</taxon>
    </lineage>
</organism>
<feature type="compositionally biased region" description="Basic and acidic residues" evidence="1">
    <location>
        <begin position="1"/>
        <end position="18"/>
    </location>
</feature>
<evidence type="ECO:0000313" key="3">
    <source>
        <dbReference type="Proteomes" id="UP001162480"/>
    </source>
</evidence>
<reference evidence="2" key="1">
    <citation type="submission" date="2023-08" db="EMBL/GenBank/DDBJ databases">
        <authorList>
            <person name="Alioto T."/>
            <person name="Alioto T."/>
            <person name="Gomez Garrido J."/>
        </authorList>
    </citation>
    <scope>NUCLEOTIDE SEQUENCE</scope>
</reference>
<gene>
    <name evidence="2" type="ORF">OCTVUL_1B005846</name>
</gene>
<name>A0AA36B2A9_OCTVU</name>
<keyword evidence="3" id="KW-1185">Reference proteome</keyword>